<dbReference type="SUPFAM" id="SSF52091">
    <property type="entry name" value="SpoIIaa-like"/>
    <property type="match status" value="1"/>
</dbReference>
<accession>A0ABD4T7D7</accession>
<evidence type="ECO:0000313" key="2">
    <source>
        <dbReference type="Proteomes" id="UP000031561"/>
    </source>
</evidence>
<reference evidence="1 2" key="1">
    <citation type="journal article" date="2015" name="Genome Announc.">
        <title>Draft Genome Sequence of Filamentous Marine Cyanobacterium Lyngbya confervoides Strain BDU141951.</title>
        <authorList>
            <person name="Chandrababunaidu M.M."/>
            <person name="Sen D."/>
            <person name="Tripathy S."/>
        </authorList>
    </citation>
    <scope>NUCLEOTIDE SEQUENCE [LARGE SCALE GENOMIC DNA]</scope>
    <source>
        <strain evidence="1 2">BDU141951</strain>
    </source>
</reference>
<dbReference type="InterPro" id="IPR038396">
    <property type="entry name" value="SpoIIAA-like_sf"/>
</dbReference>
<sequence>MRSDIETVGKLRLLEEIRSFEGTDPIALWKDAQFDLSHVNDFTHVAVVAEAQWVRTIATAADNFLAAVVKAFELTQLEAARTWLLSAPDHVQPLGMAYQNHADSNVVEITVEGKITAADIGT</sequence>
<protein>
    <submittedName>
        <fullName evidence="1">STAS/SEC14 domain-containing protein</fullName>
    </submittedName>
</protein>
<dbReference type="InterPro" id="IPR021866">
    <property type="entry name" value="SpoIIAA-like"/>
</dbReference>
<evidence type="ECO:0000313" key="1">
    <source>
        <dbReference type="EMBL" id="MCM1984639.1"/>
    </source>
</evidence>
<dbReference type="InterPro" id="IPR036513">
    <property type="entry name" value="STAS_dom_sf"/>
</dbReference>
<gene>
    <name evidence="1" type="ORF">QQ91_0017590</name>
</gene>
<dbReference type="AlphaFoldDB" id="A0ABD4T7D7"/>
<organism evidence="1 2">
    <name type="scientific">Lyngbya confervoides BDU141951</name>
    <dbReference type="NCBI Taxonomy" id="1574623"/>
    <lineage>
        <taxon>Bacteria</taxon>
        <taxon>Bacillati</taxon>
        <taxon>Cyanobacteriota</taxon>
        <taxon>Cyanophyceae</taxon>
        <taxon>Oscillatoriophycideae</taxon>
        <taxon>Oscillatoriales</taxon>
        <taxon>Microcoleaceae</taxon>
        <taxon>Lyngbya</taxon>
    </lineage>
</organism>
<dbReference type="Proteomes" id="UP000031561">
    <property type="component" value="Unassembled WGS sequence"/>
</dbReference>
<dbReference type="Pfam" id="PF11964">
    <property type="entry name" value="SpoIIAA-like"/>
    <property type="match status" value="1"/>
</dbReference>
<dbReference type="EMBL" id="JTHE03000102">
    <property type="protein sequence ID" value="MCM1984639.1"/>
    <property type="molecule type" value="Genomic_DNA"/>
</dbReference>
<proteinExistence type="predicted"/>
<keyword evidence="2" id="KW-1185">Reference proteome</keyword>
<dbReference type="Gene3D" id="3.40.50.10600">
    <property type="entry name" value="SpoIIaa-like domains"/>
    <property type="match status" value="1"/>
</dbReference>
<name>A0ABD4T7D7_9CYAN</name>
<comment type="caution">
    <text evidence="1">The sequence shown here is derived from an EMBL/GenBank/DDBJ whole genome shotgun (WGS) entry which is preliminary data.</text>
</comment>